<keyword evidence="8 13" id="KW-0472">Membrane</keyword>
<dbReference type="GO" id="GO:0004930">
    <property type="term" value="F:G protein-coupled receptor activity"/>
    <property type="evidence" value="ECO:0007669"/>
    <property type="project" value="UniProtKB-KW"/>
</dbReference>
<dbReference type="EMBL" id="WNYA01048704">
    <property type="protein sequence ID" value="KAG8536191.1"/>
    <property type="molecule type" value="Genomic_DNA"/>
</dbReference>
<evidence type="ECO:0000256" key="12">
    <source>
        <dbReference type="RuleBase" id="RU004423"/>
    </source>
</evidence>
<keyword evidence="5 13" id="KW-0812">Transmembrane</keyword>
<evidence type="ECO:0000256" key="3">
    <source>
        <dbReference type="ARBA" id="ARBA00022480"/>
    </source>
</evidence>
<evidence type="ECO:0000256" key="13">
    <source>
        <dbReference type="SAM" id="Phobius"/>
    </source>
</evidence>
<gene>
    <name evidence="14" type="ORF">GDO81_026930</name>
</gene>
<evidence type="ECO:0000256" key="5">
    <source>
        <dbReference type="ARBA" id="ARBA00022692"/>
    </source>
</evidence>
<dbReference type="GO" id="GO:0033038">
    <property type="term" value="F:bitter taste receptor activity"/>
    <property type="evidence" value="ECO:0007669"/>
    <property type="project" value="InterPro"/>
</dbReference>
<keyword evidence="15" id="KW-1185">Reference proteome</keyword>
<feature type="transmembrane region" description="Helical" evidence="13">
    <location>
        <begin position="140"/>
        <end position="162"/>
    </location>
</feature>
<protein>
    <recommendedName>
        <fullName evidence="11">Taste receptor type 2 member 40</fullName>
    </recommendedName>
</protein>
<keyword evidence="4" id="KW-0716">Sensory transduction</keyword>
<evidence type="ECO:0000256" key="1">
    <source>
        <dbReference type="ARBA" id="ARBA00004141"/>
    </source>
</evidence>
<comment type="similarity">
    <text evidence="2 12">Belongs to the G-protein coupled receptor T2R family.</text>
</comment>
<keyword evidence="7" id="KW-0297">G-protein coupled receptor</keyword>
<evidence type="ECO:0000256" key="6">
    <source>
        <dbReference type="ARBA" id="ARBA00022989"/>
    </source>
</evidence>
<feature type="transmembrane region" description="Helical" evidence="13">
    <location>
        <begin position="42"/>
        <end position="63"/>
    </location>
</feature>
<dbReference type="InterPro" id="IPR007960">
    <property type="entry name" value="TAS2R"/>
</dbReference>
<organism evidence="14 15">
    <name type="scientific">Engystomops pustulosus</name>
    <name type="common">Tungara frog</name>
    <name type="synonym">Physalaemus pustulosus</name>
    <dbReference type="NCBI Taxonomy" id="76066"/>
    <lineage>
        <taxon>Eukaryota</taxon>
        <taxon>Metazoa</taxon>
        <taxon>Chordata</taxon>
        <taxon>Craniata</taxon>
        <taxon>Vertebrata</taxon>
        <taxon>Euteleostomi</taxon>
        <taxon>Amphibia</taxon>
        <taxon>Batrachia</taxon>
        <taxon>Anura</taxon>
        <taxon>Neobatrachia</taxon>
        <taxon>Hyloidea</taxon>
        <taxon>Leptodactylidae</taxon>
        <taxon>Leiuperinae</taxon>
        <taxon>Engystomops</taxon>
    </lineage>
</organism>
<dbReference type="PANTHER" id="PTHR11394:SF47">
    <property type="entry name" value="TASTE RECEPTOR TYPE 2 MEMBER 40"/>
    <property type="match status" value="1"/>
</dbReference>
<evidence type="ECO:0000313" key="15">
    <source>
        <dbReference type="Proteomes" id="UP000824782"/>
    </source>
</evidence>
<evidence type="ECO:0000256" key="10">
    <source>
        <dbReference type="ARBA" id="ARBA00023224"/>
    </source>
</evidence>
<dbReference type="PANTHER" id="PTHR11394">
    <property type="entry name" value="TASTE RECEPTOR TYPE 2"/>
    <property type="match status" value="1"/>
</dbReference>
<dbReference type="Pfam" id="PF05296">
    <property type="entry name" value="TAS2R"/>
    <property type="match status" value="1"/>
</dbReference>
<dbReference type="GO" id="GO:0016020">
    <property type="term" value="C:membrane"/>
    <property type="evidence" value="ECO:0007669"/>
    <property type="project" value="UniProtKB-SubCell"/>
</dbReference>
<dbReference type="Proteomes" id="UP000824782">
    <property type="component" value="Unassembled WGS sequence"/>
</dbReference>
<keyword evidence="10" id="KW-0807">Transducer</keyword>
<feature type="non-terminal residue" evidence="14">
    <location>
        <position position="1"/>
    </location>
</feature>
<evidence type="ECO:0000256" key="2">
    <source>
        <dbReference type="ARBA" id="ARBA00007376"/>
    </source>
</evidence>
<feature type="transmembrane region" description="Helical" evidence="13">
    <location>
        <begin position="174"/>
        <end position="194"/>
    </location>
</feature>
<keyword evidence="3" id="KW-0919">Taste</keyword>
<evidence type="ECO:0000256" key="8">
    <source>
        <dbReference type="ARBA" id="ARBA00023136"/>
    </source>
</evidence>
<name>A0AAV6YGN0_ENGPU</name>
<keyword evidence="6 13" id="KW-1133">Transmembrane helix</keyword>
<reference evidence="14" key="1">
    <citation type="thesis" date="2020" institute="ProQuest LLC" country="789 East Eisenhower Parkway, Ann Arbor, MI, USA">
        <title>Comparative Genomics and Chromosome Evolution.</title>
        <authorList>
            <person name="Mudd A.B."/>
        </authorList>
    </citation>
    <scope>NUCLEOTIDE SEQUENCE</scope>
    <source>
        <strain evidence="14">237g6f4</strain>
        <tissue evidence="14">Blood</tissue>
    </source>
</reference>
<comment type="caution">
    <text evidence="14">The sequence shown here is derived from an EMBL/GenBank/DDBJ whole genome shotgun (WGS) entry which is preliminary data.</text>
</comment>
<comment type="subcellular location">
    <subcellularLocation>
        <location evidence="1">Membrane</location>
        <topology evidence="1">Multi-pass membrane protein</topology>
    </subcellularLocation>
</comment>
<evidence type="ECO:0000256" key="11">
    <source>
        <dbReference type="ARBA" id="ARBA00044110"/>
    </source>
</evidence>
<dbReference type="AlphaFoldDB" id="A0AAV6YGN0"/>
<accession>A0AAV6YGN0</accession>
<proteinExistence type="inferred from homology"/>
<feature type="transmembrane region" description="Helical" evidence="13">
    <location>
        <begin position="6"/>
        <end position="22"/>
    </location>
</feature>
<evidence type="ECO:0000256" key="7">
    <source>
        <dbReference type="ARBA" id="ARBA00023040"/>
    </source>
</evidence>
<evidence type="ECO:0000256" key="4">
    <source>
        <dbReference type="ARBA" id="ARBA00022606"/>
    </source>
</evidence>
<evidence type="ECO:0000313" key="14">
    <source>
        <dbReference type="EMBL" id="KAG8536191.1"/>
    </source>
</evidence>
<keyword evidence="9" id="KW-0675">Receptor</keyword>
<feature type="non-terminal residue" evidence="14">
    <location>
        <position position="209"/>
    </location>
</feature>
<sequence>VSTFLHFTNLWFTTVLCVLYCVKITSYSWKFFIFLKTKISTLVPWFLVASLFISVSSSLPFGWCVYSVRNISHASMENLTTFSHYLASNFDNQFLIILLGNSPPFMTFCVANFLLIHSLRIHTRRMRRNGSSPNLESPSHAVKSMTLFLVLQILYFICANINFSGSLDDHKDWLFFNTAIMCAPNFIHSLYIICSNRGLQKIFISLFYC</sequence>
<evidence type="ECO:0000256" key="9">
    <source>
        <dbReference type="ARBA" id="ARBA00023170"/>
    </source>
</evidence>
<feature type="transmembrane region" description="Helical" evidence="13">
    <location>
        <begin position="94"/>
        <end position="119"/>
    </location>
</feature>